<dbReference type="InterPro" id="IPR042099">
    <property type="entry name" value="ANL_N_sf"/>
</dbReference>
<evidence type="ECO:0000256" key="4">
    <source>
        <dbReference type="ARBA" id="ARBA00023235"/>
    </source>
</evidence>
<reference evidence="6 7" key="1">
    <citation type="journal article" date="2010" name="Nature">
        <title>Comparative genomics reveals mobile pathogenicity chromosomes in Fusarium.</title>
        <authorList>
            <person name="Ma L.J."/>
            <person name="van der Does H.C."/>
            <person name="Borkovich K.A."/>
            <person name="Coleman J.J."/>
            <person name="Daboussi M.J."/>
            <person name="Di Pietro A."/>
            <person name="Dufresne M."/>
            <person name="Freitag M."/>
            <person name="Grabherr M."/>
            <person name="Henrissat B."/>
            <person name="Houterman P.M."/>
            <person name="Kang S."/>
            <person name="Shim W.B."/>
            <person name="Woloshuk C."/>
            <person name="Xie X."/>
            <person name="Xu J.R."/>
            <person name="Antoniw J."/>
            <person name="Baker S.E."/>
            <person name="Bluhm B.H."/>
            <person name="Breakspear A."/>
            <person name="Brown D.W."/>
            <person name="Butchko R.A."/>
            <person name="Chapman S."/>
            <person name="Coulson R."/>
            <person name="Coutinho P.M."/>
            <person name="Danchin E.G."/>
            <person name="Diener A."/>
            <person name="Gale L.R."/>
            <person name="Gardiner D.M."/>
            <person name="Goff S."/>
            <person name="Hammond-Kosack K.E."/>
            <person name="Hilburn K."/>
            <person name="Hua-Van A."/>
            <person name="Jonkers W."/>
            <person name="Kazan K."/>
            <person name="Kodira C.D."/>
            <person name="Koehrsen M."/>
            <person name="Kumar L."/>
            <person name="Lee Y.H."/>
            <person name="Li L."/>
            <person name="Manners J.M."/>
            <person name="Miranda-Saavedra D."/>
            <person name="Mukherjee M."/>
            <person name="Park G."/>
            <person name="Park J."/>
            <person name="Park S.Y."/>
            <person name="Proctor R.H."/>
            <person name="Regev A."/>
            <person name="Ruiz-Roldan M.C."/>
            <person name="Sain D."/>
            <person name="Sakthikumar S."/>
            <person name="Sykes S."/>
            <person name="Schwartz D.C."/>
            <person name="Turgeon B.G."/>
            <person name="Wapinski I."/>
            <person name="Yoder O."/>
            <person name="Young S."/>
            <person name="Zeng Q."/>
            <person name="Zhou S."/>
            <person name="Galagan J."/>
            <person name="Cuomo C.A."/>
            <person name="Kistler H.C."/>
            <person name="Rep M."/>
        </authorList>
    </citation>
    <scope>NUCLEOTIDE SEQUENCE [LARGE SCALE GENOMIC DNA]</scope>
    <source>
        <strain evidence="7">M3125 / FGSC 7600</strain>
    </source>
</reference>
<dbReference type="Pfam" id="PF00501">
    <property type="entry name" value="AMP-binding"/>
    <property type="match status" value="1"/>
</dbReference>
<evidence type="ECO:0000256" key="3">
    <source>
        <dbReference type="ARBA" id="ARBA00022598"/>
    </source>
</evidence>
<organism evidence="6 7">
    <name type="scientific">Gibberella moniliformis (strain M3125 / FGSC 7600)</name>
    <name type="common">Maize ear and stalk rot fungus</name>
    <name type="synonym">Fusarium verticillioides</name>
    <dbReference type="NCBI Taxonomy" id="334819"/>
    <lineage>
        <taxon>Eukaryota</taxon>
        <taxon>Fungi</taxon>
        <taxon>Dikarya</taxon>
        <taxon>Ascomycota</taxon>
        <taxon>Pezizomycotina</taxon>
        <taxon>Sordariomycetes</taxon>
        <taxon>Hypocreomycetidae</taxon>
        <taxon>Hypocreales</taxon>
        <taxon>Nectriaceae</taxon>
        <taxon>Fusarium</taxon>
        <taxon>Fusarium fujikuroi species complex</taxon>
    </lineage>
</organism>
<dbReference type="PROSITE" id="PS50075">
    <property type="entry name" value="CARRIER"/>
    <property type="match status" value="1"/>
</dbReference>
<dbReference type="InterPro" id="IPR020845">
    <property type="entry name" value="AMP-binding_CS"/>
</dbReference>
<dbReference type="AlphaFoldDB" id="W7NGH9"/>
<dbReference type="PANTHER" id="PTHR45527">
    <property type="entry name" value="NONRIBOSOMAL PEPTIDE SYNTHETASE"/>
    <property type="match status" value="1"/>
</dbReference>
<keyword evidence="3" id="KW-0436">Ligase</keyword>
<dbReference type="Gene3D" id="3.30.300.30">
    <property type="match status" value="1"/>
</dbReference>
<dbReference type="InterPro" id="IPR045851">
    <property type="entry name" value="AMP-bd_C_sf"/>
</dbReference>
<evidence type="ECO:0000256" key="1">
    <source>
        <dbReference type="ARBA" id="ARBA00022450"/>
    </source>
</evidence>
<dbReference type="InterPro" id="IPR020806">
    <property type="entry name" value="PKS_PP-bd"/>
</dbReference>
<dbReference type="EMBL" id="CM000585">
    <property type="protein sequence ID" value="EWG55422.1"/>
    <property type="molecule type" value="Genomic_DNA"/>
</dbReference>
<protein>
    <recommendedName>
        <fullName evidence="5">Carrier domain-containing protein</fullName>
    </recommendedName>
</protein>
<dbReference type="VEuPathDB" id="FungiDB:FVEG_13421"/>
<accession>W7NGH9</accession>
<evidence type="ECO:0000313" key="6">
    <source>
        <dbReference type="EMBL" id="EWG55422.1"/>
    </source>
</evidence>
<sequence>MLAIIRCGCIYVLLDGKLPDERLKIIFDAVAPGLMLCEDYTKQRAHDIPAGGPILSVTDIHGTVETITAANLERVNETTFILFTSGSTGTPKSIRLLPRGIINYVATKRSKLSLGREVVLQQSALGFNMSLAQAFLSWISRWVAHWPSRPVPLEGIHSPWASSWLMKESHLRVKEMQSWRRATSGGEVITAQLKASFRSLQQPPILTDCYGPTEISCCATIQTIDLENDEDDSVYISVDPANPNTAIYILDESGHVVPQGLTGEICVSGVGVALSYLDDKSTSQKFVPNPFTTAKYIKKVWTTMYRTGDKCLIRANGGLQFVGRMDGDTTVKLRGLRVDLDEVAKTMLQKFGGSLEDVVVTVRGDPAFLVAHVVVTRGTSMDASKLQELASTLPLPQYMRPAMVIQLEKLPLNRSGKVDRLAIAALTLPTTSVLSASLKKVSDRKPMLIEGELRLIWHNVLSQAGLANTARLSPDTDFFRVGGNSLLLVRLRSAIEISMGVTLPLSDMYRSSTLAGMAGLIARQKSSSFVPGVIDWEAETALPSPIDLSHCHTATPVRTESGIEILMTGSTSFPGKQIL</sequence>
<dbReference type="Pfam" id="PF00550">
    <property type="entry name" value="PP-binding"/>
    <property type="match status" value="1"/>
</dbReference>
<dbReference type="InterPro" id="IPR036736">
    <property type="entry name" value="ACP-like_sf"/>
</dbReference>
<keyword evidence="2" id="KW-0597">Phosphoprotein</keyword>
<evidence type="ECO:0000256" key="2">
    <source>
        <dbReference type="ARBA" id="ARBA00022553"/>
    </source>
</evidence>
<dbReference type="Gene3D" id="3.40.50.12780">
    <property type="entry name" value="N-terminal domain of ligase-like"/>
    <property type="match status" value="1"/>
</dbReference>
<dbReference type="EMBL" id="DS022264">
    <property type="protein sequence ID" value="EWG55422.1"/>
    <property type="molecule type" value="Genomic_DNA"/>
</dbReference>
<dbReference type="GO" id="GO:0016853">
    <property type="term" value="F:isomerase activity"/>
    <property type="evidence" value="ECO:0007669"/>
    <property type="project" value="UniProtKB-KW"/>
</dbReference>
<keyword evidence="7" id="KW-1185">Reference proteome</keyword>
<dbReference type="GeneID" id="30070775"/>
<dbReference type="RefSeq" id="XP_018761613.1">
    <property type="nucleotide sequence ID" value="XM_018902795.1"/>
</dbReference>
<dbReference type="SMART" id="SM00823">
    <property type="entry name" value="PKS_PP"/>
    <property type="match status" value="1"/>
</dbReference>
<evidence type="ECO:0000313" key="7">
    <source>
        <dbReference type="Proteomes" id="UP000009096"/>
    </source>
</evidence>
<dbReference type="Proteomes" id="UP000009096">
    <property type="component" value="Chromosome 8"/>
</dbReference>
<dbReference type="STRING" id="334819.W7NGH9"/>
<dbReference type="Gene3D" id="1.10.1200.10">
    <property type="entry name" value="ACP-like"/>
    <property type="match status" value="1"/>
</dbReference>
<dbReference type="InterPro" id="IPR000873">
    <property type="entry name" value="AMP-dep_synth/lig_dom"/>
</dbReference>
<gene>
    <name evidence="6" type="ORF">FVEG_13421</name>
</gene>
<dbReference type="PANTHER" id="PTHR45527:SF1">
    <property type="entry name" value="FATTY ACID SYNTHASE"/>
    <property type="match status" value="1"/>
</dbReference>
<dbReference type="OrthoDB" id="416786at2759"/>
<feature type="domain" description="Carrier" evidence="5">
    <location>
        <begin position="447"/>
        <end position="525"/>
    </location>
</feature>
<evidence type="ECO:0000259" key="5">
    <source>
        <dbReference type="PROSITE" id="PS50075"/>
    </source>
</evidence>
<proteinExistence type="predicted"/>
<keyword evidence="4" id="KW-0413">Isomerase</keyword>
<dbReference type="GO" id="GO:0005737">
    <property type="term" value="C:cytoplasm"/>
    <property type="evidence" value="ECO:0007669"/>
    <property type="project" value="TreeGrafter"/>
</dbReference>
<dbReference type="GO" id="GO:0043041">
    <property type="term" value="P:amino acid activation for nonribosomal peptide biosynthetic process"/>
    <property type="evidence" value="ECO:0007669"/>
    <property type="project" value="TreeGrafter"/>
</dbReference>
<dbReference type="PROSITE" id="PS00455">
    <property type="entry name" value="AMP_BINDING"/>
    <property type="match status" value="1"/>
</dbReference>
<dbReference type="PROSITE" id="PS00012">
    <property type="entry name" value="PHOSPHOPANTETHEINE"/>
    <property type="match status" value="1"/>
</dbReference>
<dbReference type="GO" id="GO:0016874">
    <property type="term" value="F:ligase activity"/>
    <property type="evidence" value="ECO:0007669"/>
    <property type="project" value="UniProtKB-KW"/>
</dbReference>
<dbReference type="SUPFAM" id="SSF47336">
    <property type="entry name" value="ACP-like"/>
    <property type="match status" value="1"/>
</dbReference>
<dbReference type="GO" id="GO:0031177">
    <property type="term" value="F:phosphopantetheine binding"/>
    <property type="evidence" value="ECO:0007669"/>
    <property type="project" value="InterPro"/>
</dbReference>
<keyword evidence="1" id="KW-0596">Phosphopantetheine</keyword>
<dbReference type="eggNOG" id="KOG1178">
    <property type="taxonomic scope" value="Eukaryota"/>
</dbReference>
<dbReference type="KEGG" id="fvr:FVEG_13421"/>
<dbReference type="InterPro" id="IPR009081">
    <property type="entry name" value="PP-bd_ACP"/>
</dbReference>
<dbReference type="InterPro" id="IPR006162">
    <property type="entry name" value="Ppantetheine_attach_site"/>
</dbReference>
<dbReference type="GO" id="GO:0044550">
    <property type="term" value="P:secondary metabolite biosynthetic process"/>
    <property type="evidence" value="ECO:0007669"/>
    <property type="project" value="TreeGrafter"/>
</dbReference>
<name>W7NGH9_GIBM7</name>
<dbReference type="SUPFAM" id="SSF56801">
    <property type="entry name" value="Acetyl-CoA synthetase-like"/>
    <property type="match status" value="1"/>
</dbReference>